<evidence type="ECO:0000259" key="1">
    <source>
        <dbReference type="Pfam" id="PF22513"/>
    </source>
</evidence>
<protein>
    <submittedName>
        <fullName evidence="2">Plasmid stability protein</fullName>
    </submittedName>
</protein>
<dbReference type="EMBL" id="AUZZ01002733">
    <property type="protein sequence ID" value="EQD59166.1"/>
    <property type="molecule type" value="Genomic_DNA"/>
</dbReference>
<proteinExistence type="predicted"/>
<dbReference type="InterPro" id="IPR010985">
    <property type="entry name" value="Ribbon_hlx_hlx"/>
</dbReference>
<evidence type="ECO:0000313" key="2">
    <source>
        <dbReference type="EMBL" id="EQD59166.1"/>
    </source>
</evidence>
<dbReference type="InterPro" id="IPR013321">
    <property type="entry name" value="Arc_rbn_hlx_hlx"/>
</dbReference>
<dbReference type="GO" id="GO:0006355">
    <property type="term" value="P:regulation of DNA-templated transcription"/>
    <property type="evidence" value="ECO:0007669"/>
    <property type="project" value="InterPro"/>
</dbReference>
<dbReference type="Pfam" id="PF22513">
    <property type="entry name" value="FitA-like_RHH"/>
    <property type="match status" value="1"/>
</dbReference>
<dbReference type="Gene3D" id="1.10.1220.10">
    <property type="entry name" value="Met repressor-like"/>
    <property type="match status" value="1"/>
</dbReference>
<dbReference type="AlphaFoldDB" id="T1AFA1"/>
<feature type="domain" description="Antitoxin FitA-like ribbon-helix-helix" evidence="1">
    <location>
        <begin position="14"/>
        <end position="51"/>
    </location>
</feature>
<gene>
    <name evidence="2" type="ORF">B2A_04082</name>
</gene>
<comment type="caution">
    <text evidence="2">The sequence shown here is derived from an EMBL/GenBank/DDBJ whole genome shotgun (WGS) entry which is preliminary data.</text>
</comment>
<dbReference type="InterPro" id="IPR053853">
    <property type="entry name" value="FitA-like_RHH"/>
</dbReference>
<name>T1AFA1_9ZZZZ</name>
<reference evidence="2" key="1">
    <citation type="submission" date="2013-08" db="EMBL/GenBank/DDBJ databases">
        <authorList>
            <person name="Mendez C."/>
            <person name="Richter M."/>
            <person name="Ferrer M."/>
            <person name="Sanchez J."/>
        </authorList>
    </citation>
    <scope>NUCLEOTIDE SEQUENCE</scope>
</reference>
<sequence length="93" mass="10454">MQSLQSLLEGLPMATMTIRNLDDDLKARLRLRAARHGQSMEEEARSILRGALQAEPLSGQSLLDSIRAMVEPYGGIELELPVREPQRDPPDFR</sequence>
<reference evidence="2" key="2">
    <citation type="journal article" date="2014" name="ISME J.">
        <title>Microbial stratification in low pH oxic and suboxic macroscopic growths along an acid mine drainage.</title>
        <authorList>
            <person name="Mendez-Garcia C."/>
            <person name="Mesa V."/>
            <person name="Sprenger R.R."/>
            <person name="Richter M."/>
            <person name="Diez M.S."/>
            <person name="Solano J."/>
            <person name="Bargiela R."/>
            <person name="Golyshina O.V."/>
            <person name="Manteca A."/>
            <person name="Ramos J.L."/>
            <person name="Gallego J.R."/>
            <person name="Llorente I."/>
            <person name="Martins Dos Santos V.A."/>
            <person name="Jensen O.N."/>
            <person name="Pelaez A.I."/>
            <person name="Sanchez J."/>
            <person name="Ferrer M."/>
        </authorList>
    </citation>
    <scope>NUCLEOTIDE SEQUENCE</scope>
</reference>
<organism evidence="2">
    <name type="scientific">mine drainage metagenome</name>
    <dbReference type="NCBI Taxonomy" id="410659"/>
    <lineage>
        <taxon>unclassified sequences</taxon>
        <taxon>metagenomes</taxon>
        <taxon>ecological metagenomes</taxon>
    </lineage>
</organism>
<accession>T1AFA1</accession>
<dbReference type="SUPFAM" id="SSF47598">
    <property type="entry name" value="Ribbon-helix-helix"/>
    <property type="match status" value="1"/>
</dbReference>